<name>A0A5M6IWU6_9PROT</name>
<evidence type="ECO:0000256" key="4">
    <source>
        <dbReference type="ARBA" id="ARBA00022723"/>
    </source>
</evidence>
<dbReference type="InterPro" id="IPR013785">
    <property type="entry name" value="Aldolase_TIM"/>
</dbReference>
<evidence type="ECO:0000256" key="3">
    <source>
        <dbReference type="ARBA" id="ARBA00022691"/>
    </source>
</evidence>
<keyword evidence="4" id="KW-0479">Metal-binding</keyword>
<dbReference type="InterPro" id="IPR058240">
    <property type="entry name" value="rSAM_sf"/>
</dbReference>
<evidence type="ECO:0000259" key="7">
    <source>
        <dbReference type="PROSITE" id="PS51918"/>
    </source>
</evidence>
<dbReference type="Pfam" id="PF04055">
    <property type="entry name" value="Radical_SAM"/>
    <property type="match status" value="1"/>
</dbReference>
<evidence type="ECO:0000256" key="6">
    <source>
        <dbReference type="ARBA" id="ARBA00023014"/>
    </source>
</evidence>
<keyword evidence="6" id="KW-0411">Iron-sulfur</keyword>
<dbReference type="SFLD" id="SFLDS00029">
    <property type="entry name" value="Radical_SAM"/>
    <property type="match status" value="1"/>
</dbReference>
<protein>
    <submittedName>
        <fullName evidence="8">Radical SAM protein</fullName>
    </submittedName>
</protein>
<keyword evidence="2" id="KW-0004">4Fe-4S</keyword>
<reference evidence="8 9" key="1">
    <citation type="submission" date="2019-09" db="EMBL/GenBank/DDBJ databases">
        <title>Genome sequence of Rhodovastum atsumiense, a diverse member of the Acetobacteraceae family of non-sulfur purple photosynthetic bacteria.</title>
        <authorList>
            <person name="Meyer T."/>
            <person name="Kyndt J."/>
        </authorList>
    </citation>
    <scope>NUCLEOTIDE SEQUENCE [LARGE SCALE GENOMIC DNA]</scope>
    <source>
        <strain evidence="8 9">DSM 21279</strain>
    </source>
</reference>
<evidence type="ECO:0000256" key="1">
    <source>
        <dbReference type="ARBA" id="ARBA00001966"/>
    </source>
</evidence>
<dbReference type="InterPro" id="IPR007197">
    <property type="entry name" value="rSAM"/>
</dbReference>
<proteinExistence type="predicted"/>
<accession>A0A5M6IWU6</accession>
<dbReference type="PANTHER" id="PTHR43787:SF11">
    <property type="entry name" value="UPF0026 PROTEIN SLR1464"/>
    <property type="match status" value="1"/>
</dbReference>
<comment type="cofactor">
    <cofactor evidence="1">
        <name>[4Fe-4S] cluster</name>
        <dbReference type="ChEBI" id="CHEBI:49883"/>
    </cofactor>
</comment>
<keyword evidence="5" id="KW-0408">Iron</keyword>
<dbReference type="PANTHER" id="PTHR43787">
    <property type="entry name" value="FEMO COFACTOR BIOSYNTHESIS PROTEIN NIFB-RELATED"/>
    <property type="match status" value="1"/>
</dbReference>
<evidence type="ECO:0000256" key="5">
    <source>
        <dbReference type="ARBA" id="ARBA00023004"/>
    </source>
</evidence>
<dbReference type="Proteomes" id="UP000325255">
    <property type="component" value="Unassembled WGS sequence"/>
</dbReference>
<feature type="domain" description="Radical SAM core" evidence="7">
    <location>
        <begin position="12"/>
        <end position="244"/>
    </location>
</feature>
<sequence>MARFLFGPVNSRRLGRSLGVDLLPFKTCSLDCIYCECGFTTDHTTTRREFVPTDAVIAELDAYLAEAPPPDHVTFSGAGEPTLHAGIGRVIAHLKQRHSRCRVAVLTNGTLLGDPAVRADLALADLVVPSLDGASEAAFGAICRPARGLTVEAVIAGIAAFRRDFAGLLLLEIFIVPGLNDTPAELAALKVAAGRIGPDAIQLNHLDRPAPHPGVAPVSPAALRAIRDSFRPLPVQPVRERGAAEAPPWSDPALQQEILALLQRGPADLHRLSALSGLRTGDLAKILARMTDQGLVRAESGGLFRPVPRVRRPSTPP</sequence>
<dbReference type="CDD" id="cd01335">
    <property type="entry name" value="Radical_SAM"/>
    <property type="match status" value="1"/>
</dbReference>
<evidence type="ECO:0000313" key="9">
    <source>
        <dbReference type="Proteomes" id="UP000325255"/>
    </source>
</evidence>
<evidence type="ECO:0000256" key="2">
    <source>
        <dbReference type="ARBA" id="ARBA00022485"/>
    </source>
</evidence>
<dbReference type="PROSITE" id="PS51918">
    <property type="entry name" value="RADICAL_SAM"/>
    <property type="match status" value="1"/>
</dbReference>
<dbReference type="EMBL" id="VWPK01000010">
    <property type="protein sequence ID" value="KAA5612711.1"/>
    <property type="molecule type" value="Genomic_DNA"/>
</dbReference>
<keyword evidence="3" id="KW-0949">S-adenosyl-L-methionine</keyword>
<dbReference type="SUPFAM" id="SSF102114">
    <property type="entry name" value="Radical SAM enzymes"/>
    <property type="match status" value="1"/>
</dbReference>
<dbReference type="Gene3D" id="3.20.20.70">
    <property type="entry name" value="Aldolase class I"/>
    <property type="match status" value="1"/>
</dbReference>
<dbReference type="SFLD" id="SFLDG01083">
    <property type="entry name" value="Uncharacterised_Radical_SAM_Su"/>
    <property type="match status" value="1"/>
</dbReference>
<dbReference type="RefSeq" id="WP_150040244.1">
    <property type="nucleotide sequence ID" value="NZ_OW485601.1"/>
</dbReference>
<organism evidence="8 9">
    <name type="scientific">Rhodovastum atsumiense</name>
    <dbReference type="NCBI Taxonomy" id="504468"/>
    <lineage>
        <taxon>Bacteria</taxon>
        <taxon>Pseudomonadati</taxon>
        <taxon>Pseudomonadota</taxon>
        <taxon>Alphaproteobacteria</taxon>
        <taxon>Acetobacterales</taxon>
        <taxon>Acetobacteraceae</taxon>
        <taxon>Rhodovastum</taxon>
    </lineage>
</organism>
<dbReference type="GO" id="GO:0051539">
    <property type="term" value="F:4 iron, 4 sulfur cluster binding"/>
    <property type="evidence" value="ECO:0007669"/>
    <property type="project" value="UniProtKB-KW"/>
</dbReference>
<dbReference type="GO" id="GO:0003824">
    <property type="term" value="F:catalytic activity"/>
    <property type="evidence" value="ECO:0007669"/>
    <property type="project" value="InterPro"/>
</dbReference>
<dbReference type="GO" id="GO:0046872">
    <property type="term" value="F:metal ion binding"/>
    <property type="evidence" value="ECO:0007669"/>
    <property type="project" value="UniProtKB-KW"/>
</dbReference>
<comment type="caution">
    <text evidence="8">The sequence shown here is derived from an EMBL/GenBank/DDBJ whole genome shotgun (WGS) entry which is preliminary data.</text>
</comment>
<dbReference type="OrthoDB" id="7189837at2"/>
<dbReference type="AlphaFoldDB" id="A0A5M6IWU6"/>
<evidence type="ECO:0000313" key="8">
    <source>
        <dbReference type="EMBL" id="KAA5612711.1"/>
    </source>
</evidence>
<gene>
    <name evidence="8" type="ORF">F1189_08210</name>
</gene>
<dbReference type="InterPro" id="IPR040084">
    <property type="entry name" value="GTPase_Obg"/>
</dbReference>
<keyword evidence="9" id="KW-1185">Reference proteome</keyword>